<keyword evidence="13 17" id="KW-0830">Ubiquinone</keyword>
<evidence type="ECO:0000256" key="8">
    <source>
        <dbReference type="ARBA" id="ARBA00022792"/>
    </source>
</evidence>
<dbReference type="PRINTS" id="PR01434">
    <property type="entry name" value="NADHDHGNASE5"/>
</dbReference>
<gene>
    <name evidence="21" type="primary">nad5</name>
</gene>
<evidence type="ECO:0000256" key="7">
    <source>
        <dbReference type="ARBA" id="ARBA00022692"/>
    </source>
</evidence>
<keyword evidence="11 17" id="KW-1133">Transmembrane helix</keyword>
<dbReference type="PANTHER" id="PTHR42829">
    <property type="entry name" value="NADH-UBIQUINONE OXIDOREDUCTASE CHAIN 5"/>
    <property type="match status" value="1"/>
</dbReference>
<feature type="transmembrane region" description="Helical" evidence="17">
    <location>
        <begin position="108"/>
        <end position="128"/>
    </location>
</feature>
<feature type="transmembrane region" description="Helical" evidence="17">
    <location>
        <begin position="180"/>
        <end position="204"/>
    </location>
</feature>
<evidence type="ECO:0000259" key="19">
    <source>
        <dbReference type="Pfam" id="PF00662"/>
    </source>
</evidence>
<evidence type="ECO:0000259" key="20">
    <source>
        <dbReference type="Pfam" id="PF06455"/>
    </source>
</evidence>
<feature type="domain" description="NADH:quinone oxidoreductase/Mrp antiporter transmembrane" evidence="18">
    <location>
        <begin position="104"/>
        <end position="389"/>
    </location>
</feature>
<keyword evidence="8" id="KW-0999">Mitochondrion inner membrane</keyword>
<evidence type="ECO:0000256" key="5">
    <source>
        <dbReference type="ARBA" id="ARBA00022448"/>
    </source>
</evidence>
<keyword evidence="6" id="KW-0679">Respiratory chain</keyword>
<keyword evidence="7 17" id="KW-0812">Transmembrane</keyword>
<dbReference type="GO" id="GO:0008137">
    <property type="term" value="F:NADH dehydrogenase (ubiquinone) activity"/>
    <property type="evidence" value="ECO:0007669"/>
    <property type="project" value="UniProtKB-EC"/>
</dbReference>
<comment type="similarity">
    <text evidence="17">Belongs to the complex I subunit 5 family.</text>
</comment>
<evidence type="ECO:0000313" key="21">
    <source>
        <dbReference type="EMBL" id="CDR98442.1"/>
    </source>
</evidence>
<accession>A0A068W6J7</accession>
<keyword evidence="10" id="KW-0249">Electron transport</keyword>
<evidence type="ECO:0000256" key="13">
    <source>
        <dbReference type="ARBA" id="ARBA00023075"/>
    </source>
</evidence>
<evidence type="ECO:0000256" key="14">
    <source>
        <dbReference type="ARBA" id="ARBA00023128"/>
    </source>
</evidence>
<evidence type="ECO:0000256" key="3">
    <source>
        <dbReference type="ARBA" id="ARBA00012944"/>
    </source>
</evidence>
<feature type="transmembrane region" description="Helical" evidence="17">
    <location>
        <begin position="457"/>
        <end position="479"/>
    </location>
</feature>
<dbReference type="EC" id="7.1.1.2" evidence="3 17"/>
<dbReference type="InterPro" id="IPR003945">
    <property type="entry name" value="NU5C-like"/>
</dbReference>
<evidence type="ECO:0000256" key="17">
    <source>
        <dbReference type="RuleBase" id="RU003404"/>
    </source>
</evidence>
<feature type="transmembrane region" description="Helical" evidence="17">
    <location>
        <begin position="552"/>
        <end position="571"/>
    </location>
</feature>
<feature type="transmembrane region" description="Helical" evidence="17">
    <location>
        <begin position="247"/>
        <end position="264"/>
    </location>
</feature>
<dbReference type="Pfam" id="PF06455">
    <property type="entry name" value="NADH5_C"/>
    <property type="match status" value="1"/>
</dbReference>
<evidence type="ECO:0000256" key="11">
    <source>
        <dbReference type="ARBA" id="ARBA00022989"/>
    </source>
</evidence>
<geneLocation type="mitochondrion" evidence="21"/>
<dbReference type="GO" id="GO:0042773">
    <property type="term" value="P:ATP synthesis coupled electron transport"/>
    <property type="evidence" value="ECO:0007669"/>
    <property type="project" value="InterPro"/>
</dbReference>
<feature type="domain" description="NADH-Ubiquinone oxidoreductase (complex I) chain 5 N-terminal" evidence="19">
    <location>
        <begin position="41"/>
        <end position="87"/>
    </location>
</feature>
<feature type="transmembrane region" description="Helical" evidence="17">
    <location>
        <begin position="12"/>
        <end position="30"/>
    </location>
</feature>
<evidence type="ECO:0000256" key="16">
    <source>
        <dbReference type="ARBA" id="ARBA00049551"/>
    </source>
</evidence>
<proteinExistence type="inferred from homology"/>
<dbReference type="AlphaFoldDB" id="A0A068W6J7"/>
<organism evidence="21">
    <name type="scientific">Triops australiensis</name>
    <dbReference type="NCBI Taxonomy" id="89892"/>
    <lineage>
        <taxon>Eukaryota</taxon>
        <taxon>Metazoa</taxon>
        <taxon>Ecdysozoa</taxon>
        <taxon>Arthropoda</taxon>
        <taxon>Crustacea</taxon>
        <taxon>Branchiopoda</taxon>
        <taxon>Notostraca</taxon>
        <taxon>Triopsidae</taxon>
        <taxon>Triops</taxon>
    </lineage>
</organism>
<dbReference type="EMBL" id="LK391946">
    <property type="protein sequence ID" value="CDR98442.1"/>
    <property type="molecule type" value="Genomic_DNA"/>
</dbReference>
<feature type="transmembrane region" description="Helical" evidence="17">
    <location>
        <begin position="299"/>
        <end position="320"/>
    </location>
</feature>
<feature type="transmembrane region" description="Helical" evidence="17">
    <location>
        <begin position="84"/>
        <end position="102"/>
    </location>
</feature>
<evidence type="ECO:0000256" key="4">
    <source>
        <dbReference type="ARBA" id="ARBA00021096"/>
    </source>
</evidence>
<comment type="catalytic activity">
    <reaction evidence="16 17">
        <text>a ubiquinone + NADH + 5 H(+)(in) = a ubiquinol + NAD(+) + 4 H(+)(out)</text>
        <dbReference type="Rhea" id="RHEA:29091"/>
        <dbReference type="Rhea" id="RHEA-COMP:9565"/>
        <dbReference type="Rhea" id="RHEA-COMP:9566"/>
        <dbReference type="ChEBI" id="CHEBI:15378"/>
        <dbReference type="ChEBI" id="CHEBI:16389"/>
        <dbReference type="ChEBI" id="CHEBI:17976"/>
        <dbReference type="ChEBI" id="CHEBI:57540"/>
        <dbReference type="ChEBI" id="CHEBI:57945"/>
        <dbReference type="EC" id="7.1.1.2"/>
    </reaction>
</comment>
<feature type="transmembrane region" description="Helical" evidence="17">
    <location>
        <begin position="377"/>
        <end position="398"/>
    </location>
</feature>
<evidence type="ECO:0000256" key="9">
    <source>
        <dbReference type="ARBA" id="ARBA00022967"/>
    </source>
</evidence>
<dbReference type="InterPro" id="IPR001750">
    <property type="entry name" value="ND/Mrp_TM"/>
</dbReference>
<feature type="transmembrane region" description="Helical" evidence="17">
    <location>
        <begin position="271"/>
        <end position="293"/>
    </location>
</feature>
<evidence type="ECO:0000256" key="1">
    <source>
        <dbReference type="ARBA" id="ARBA00003257"/>
    </source>
</evidence>
<reference evidence="21" key="1">
    <citation type="submission" date="2014-05" db="EMBL/GenBank/DDBJ databases">
        <authorList>
            <person name="Gan H."/>
        </authorList>
    </citation>
    <scope>NUCLEOTIDE SEQUENCE</scope>
</reference>
<keyword evidence="9" id="KW-1278">Translocase</keyword>
<comment type="function">
    <text evidence="1">Core subunit of the mitochondrial membrane respiratory chain NADH dehydrogenase (Complex I) that is believed to belong to the minimal assembly required for catalysis. Complex I functions in the transfer of electrons from NADH to the respiratory chain. The immediate electron acceptor for the enzyme is believed to be ubiquinone.</text>
</comment>
<keyword evidence="15 17" id="KW-0472">Membrane</keyword>
<keyword evidence="14 17" id="KW-0496">Mitochondrion</keyword>
<comment type="subcellular location">
    <subcellularLocation>
        <location evidence="2">Mitochondrion inner membrane</location>
        <topology evidence="2">Multi-pass membrane protein</topology>
    </subcellularLocation>
</comment>
<feature type="transmembrane region" description="Helical" evidence="17">
    <location>
        <begin position="424"/>
        <end position="445"/>
    </location>
</feature>
<sequence length="572" mass="63635">MSLFSVISMTFYLMSVSMLITGLSMIYLHSVMFMELNLCNFNSVTVSGTFLLDWMSCIFMSFVLFISATVVLYSSSYMSHDMNANRFILIVTAFVFTMMLMITSPNLISILLGWDGLGLVSYALVIYYQNSKSSAAGMLTALSNRVGDVCFLLSIAWWMSLGDFSFLPLIQWNLFDSSSYFMLSTILILAAMTKSAQIPFSAWLPAAMAAPTPVSALVHSSTLVTAGVYLLIRFFPLIFNSLMLDMLMYLSVLTMFMAGLAALYEYDLKKIIALSTLSQLGVMMFSLSMGYPILAFFHLLMHALFKALLFLCAGVFIHQVGGTQDIRSMGGLSFSFPLTGAYFNMANLALCGMPFLAGFYSKDAIIENAMMSKMNSFILLLVVISTVLTAVYTFRLIYFSMLKMPSLNCLNNFNDEDKNMINPMFFLGLGGIMGGSIFSWLLFPLPALTVLPVLSKLTALICGILGILVSMMLVNFTYFYNFTSFYYLKFLTAGMWFLPLISGGSSSKTLLSLSLMNQRVLDQSWLEKLGALGIWENLILSSSFISLSQKNFLKSAALFFSVIMGLMFIYLI</sequence>
<dbReference type="PANTHER" id="PTHR42829:SF2">
    <property type="entry name" value="NADH-UBIQUINONE OXIDOREDUCTASE CHAIN 5"/>
    <property type="match status" value="1"/>
</dbReference>
<evidence type="ECO:0000256" key="6">
    <source>
        <dbReference type="ARBA" id="ARBA00022660"/>
    </source>
</evidence>
<comment type="function">
    <text evidence="17">Core subunit of the mitochondrial membrane respiratory chain NADH dehydrogenase (Complex I) which catalyzes electron transfer from NADH through the respiratory chain, using ubiquinone as an electron acceptor. Essential for the catalytic activity and assembly of complex I.</text>
</comment>
<evidence type="ECO:0000259" key="18">
    <source>
        <dbReference type="Pfam" id="PF00361"/>
    </source>
</evidence>
<feature type="transmembrane region" description="Helical" evidence="17">
    <location>
        <begin position="50"/>
        <end position="72"/>
    </location>
</feature>
<feature type="domain" description="NADH dehydrogenase subunit 5 C-terminal" evidence="20">
    <location>
        <begin position="392"/>
        <end position="570"/>
    </location>
</feature>
<keyword evidence="5 17" id="KW-0813">Transport</keyword>
<reference evidence="21" key="2">
    <citation type="submission" date="2014-06" db="EMBL/GenBank/DDBJ databases">
        <title>Complete mitochondrial genome of Triops australiensis.</title>
        <authorList>
            <person name="Gan H.M."/>
            <person name="Tan M.H."/>
            <person name="Austin C.M."/>
        </authorList>
    </citation>
    <scope>NUCLEOTIDE SEQUENCE</scope>
</reference>
<dbReference type="InterPro" id="IPR010934">
    <property type="entry name" value="NADH_DH_su5_C"/>
</dbReference>
<dbReference type="GO" id="GO:0005743">
    <property type="term" value="C:mitochondrial inner membrane"/>
    <property type="evidence" value="ECO:0007669"/>
    <property type="project" value="UniProtKB-SubCell"/>
</dbReference>
<evidence type="ECO:0000256" key="10">
    <source>
        <dbReference type="ARBA" id="ARBA00022982"/>
    </source>
</evidence>
<name>A0A068W6J7_9CRUS</name>
<keyword evidence="12 17" id="KW-0520">NAD</keyword>
<evidence type="ECO:0000256" key="2">
    <source>
        <dbReference type="ARBA" id="ARBA00004448"/>
    </source>
</evidence>
<feature type="transmembrane region" description="Helical" evidence="17">
    <location>
        <begin position="216"/>
        <end position="235"/>
    </location>
</feature>
<dbReference type="GO" id="GO:0003954">
    <property type="term" value="F:NADH dehydrogenase activity"/>
    <property type="evidence" value="ECO:0007669"/>
    <property type="project" value="TreeGrafter"/>
</dbReference>
<dbReference type="Pfam" id="PF00662">
    <property type="entry name" value="Proton_antipo_N"/>
    <property type="match status" value="1"/>
</dbReference>
<dbReference type="Pfam" id="PF00361">
    <property type="entry name" value="Proton_antipo_M"/>
    <property type="match status" value="1"/>
</dbReference>
<feature type="transmembrane region" description="Helical" evidence="17">
    <location>
        <begin position="332"/>
        <end position="357"/>
    </location>
</feature>
<evidence type="ECO:0000256" key="15">
    <source>
        <dbReference type="ARBA" id="ARBA00023136"/>
    </source>
</evidence>
<dbReference type="GO" id="GO:0015990">
    <property type="term" value="P:electron transport coupled proton transport"/>
    <property type="evidence" value="ECO:0007669"/>
    <property type="project" value="TreeGrafter"/>
</dbReference>
<feature type="transmembrane region" description="Helical" evidence="17">
    <location>
        <begin position="149"/>
        <end position="174"/>
    </location>
</feature>
<evidence type="ECO:0000256" key="12">
    <source>
        <dbReference type="ARBA" id="ARBA00023027"/>
    </source>
</evidence>
<protein>
    <recommendedName>
        <fullName evidence="4 17">NADH-ubiquinone oxidoreductase chain 5</fullName>
        <ecNumber evidence="3 17">7.1.1.2</ecNumber>
    </recommendedName>
</protein>
<feature type="transmembrane region" description="Helical" evidence="17">
    <location>
        <begin position="486"/>
        <end position="505"/>
    </location>
</feature>
<dbReference type="InterPro" id="IPR001516">
    <property type="entry name" value="Proton_antipo_N"/>
</dbReference>